<organism evidence="1 2">
    <name type="scientific">Daphnia magna</name>
    <dbReference type="NCBI Taxonomy" id="35525"/>
    <lineage>
        <taxon>Eukaryota</taxon>
        <taxon>Metazoa</taxon>
        <taxon>Ecdysozoa</taxon>
        <taxon>Arthropoda</taxon>
        <taxon>Crustacea</taxon>
        <taxon>Branchiopoda</taxon>
        <taxon>Diplostraca</taxon>
        <taxon>Cladocera</taxon>
        <taxon>Anomopoda</taxon>
        <taxon>Daphniidae</taxon>
        <taxon>Daphnia</taxon>
    </lineage>
</organism>
<evidence type="ECO:0000313" key="2">
    <source>
        <dbReference type="Proteomes" id="UP001234178"/>
    </source>
</evidence>
<protein>
    <submittedName>
        <fullName evidence="1">Uncharacterized protein</fullName>
    </submittedName>
</protein>
<dbReference type="EMBL" id="JAOYFB010000037">
    <property type="protein sequence ID" value="KAK4022768.1"/>
    <property type="molecule type" value="Genomic_DNA"/>
</dbReference>
<comment type="caution">
    <text evidence="1">The sequence shown here is derived from an EMBL/GenBank/DDBJ whole genome shotgun (WGS) entry which is preliminary data.</text>
</comment>
<keyword evidence="2" id="KW-1185">Reference proteome</keyword>
<evidence type="ECO:0000313" key="1">
    <source>
        <dbReference type="EMBL" id="KAK4022768.1"/>
    </source>
</evidence>
<reference evidence="1 2" key="1">
    <citation type="journal article" date="2023" name="Nucleic Acids Res.">
        <title>The hologenome of Daphnia magna reveals possible DNA methylation and microbiome-mediated evolution of the host genome.</title>
        <authorList>
            <person name="Chaturvedi A."/>
            <person name="Li X."/>
            <person name="Dhandapani V."/>
            <person name="Marshall H."/>
            <person name="Kissane S."/>
            <person name="Cuenca-Cambronero M."/>
            <person name="Asole G."/>
            <person name="Calvet F."/>
            <person name="Ruiz-Romero M."/>
            <person name="Marangio P."/>
            <person name="Guigo R."/>
            <person name="Rago D."/>
            <person name="Mirbahai L."/>
            <person name="Eastwood N."/>
            <person name="Colbourne J.K."/>
            <person name="Zhou J."/>
            <person name="Mallon E."/>
            <person name="Orsini L."/>
        </authorList>
    </citation>
    <scope>NUCLEOTIDE SEQUENCE [LARGE SCALE GENOMIC DNA]</scope>
    <source>
        <strain evidence="1">LRV0_1</strain>
    </source>
</reference>
<accession>A0ABR0ACN3</accession>
<gene>
    <name evidence="1" type="ORF">OUZ56_008216</name>
</gene>
<sequence length="92" mass="10587">MQLLPQDCRYTEPLYLCQTSYINSLVVDTPGDITKLSKWLKQAPIICRFNFSAITNCFNQTKESLEKGAPKKTCSGWNFLTDMLMTEINWIS</sequence>
<name>A0ABR0ACN3_9CRUS</name>
<proteinExistence type="predicted"/>
<dbReference type="Proteomes" id="UP001234178">
    <property type="component" value="Unassembled WGS sequence"/>
</dbReference>